<evidence type="ECO:0000313" key="2">
    <source>
        <dbReference type="EMBL" id="CEM30354.1"/>
    </source>
</evidence>
<name>A0A0G4GKA4_9ALVE</name>
<dbReference type="AlphaFoldDB" id="A0A0G4GKA4"/>
<proteinExistence type="predicted"/>
<evidence type="ECO:0000256" key="1">
    <source>
        <dbReference type="SAM" id="MobiDB-lite"/>
    </source>
</evidence>
<feature type="compositionally biased region" description="Basic and acidic residues" evidence="1">
    <location>
        <begin position="329"/>
        <end position="343"/>
    </location>
</feature>
<reference evidence="2" key="1">
    <citation type="submission" date="2014-11" db="EMBL/GenBank/DDBJ databases">
        <authorList>
            <person name="Otto D Thomas"/>
            <person name="Naeem Raeece"/>
        </authorList>
    </citation>
    <scope>NUCLEOTIDE SEQUENCE</scope>
</reference>
<feature type="compositionally biased region" description="Basic and acidic residues" evidence="1">
    <location>
        <begin position="370"/>
        <end position="394"/>
    </location>
</feature>
<feature type="region of interest" description="Disordered" evidence="1">
    <location>
        <begin position="238"/>
        <end position="396"/>
    </location>
</feature>
<feature type="region of interest" description="Disordered" evidence="1">
    <location>
        <begin position="24"/>
        <end position="44"/>
    </location>
</feature>
<feature type="compositionally biased region" description="Low complexity" evidence="1">
    <location>
        <begin position="247"/>
        <end position="267"/>
    </location>
</feature>
<organism evidence="2">
    <name type="scientific">Chromera velia CCMP2878</name>
    <dbReference type="NCBI Taxonomy" id="1169474"/>
    <lineage>
        <taxon>Eukaryota</taxon>
        <taxon>Sar</taxon>
        <taxon>Alveolata</taxon>
        <taxon>Colpodellida</taxon>
        <taxon>Chromeraceae</taxon>
        <taxon>Chromera</taxon>
    </lineage>
</organism>
<gene>
    <name evidence="2" type="ORF">Cvel_22276</name>
</gene>
<protein>
    <submittedName>
        <fullName evidence="2">Uncharacterized protein</fullName>
    </submittedName>
</protein>
<feature type="region of interest" description="Disordered" evidence="1">
    <location>
        <begin position="178"/>
        <end position="215"/>
    </location>
</feature>
<dbReference type="VEuPathDB" id="CryptoDB:Cvel_22276"/>
<dbReference type="Gene3D" id="3.90.1140.10">
    <property type="entry name" value="Cyclic phosphodiesterase"/>
    <property type="match status" value="1"/>
</dbReference>
<accession>A0A0G4GKA4</accession>
<dbReference type="EMBL" id="CDMZ01001296">
    <property type="protein sequence ID" value="CEM30354.1"/>
    <property type="molecule type" value="Genomic_DNA"/>
</dbReference>
<feature type="compositionally biased region" description="Basic and acidic residues" evidence="1">
    <location>
        <begin position="274"/>
        <end position="284"/>
    </location>
</feature>
<feature type="compositionally biased region" description="Basic and acidic residues" evidence="1">
    <location>
        <begin position="24"/>
        <end position="34"/>
    </location>
</feature>
<sequence>MSYTTFGLTETGEPSAAAFLLSQKRPDVGKREEEAATAGGVLDPSVLLSGPSPPMLGETSPACAICLLLDPQQWKCVDAVRSKHDKAYGRWPPHINLIWPAPLPSVDGDEKKEQEGLRAILWLVRQACIAAGPFPSPSSSSSYGRAPEGDATLGRPPPLVLNASLGWFGKGPKANVHLAVKKPPTGKGKKGKKTGGEHPTAEGELDAHTGGAGGSPCTASARWLYAMQSNLSEALEKFTDRTPPSAPSCSSSSSSSSSESTATPSSPGVGVEIEGARKETEREKKKQPKPFAAHLTLGQGPDAAESWVSREVTGVPKGEKGGAESTPAEGERSVEGGSRESGKKSSPAAAEVEETGTEWNVARGRRWGKGNKESAGERGEAGADQKKNEVKEKEAEEEVALEFSCVAILKSSGRGMPYRVVGVCPLQW</sequence>
<feature type="compositionally biased region" description="Basic and acidic residues" evidence="1">
    <location>
        <begin position="194"/>
        <end position="207"/>
    </location>
</feature>
<feature type="region of interest" description="Disordered" evidence="1">
    <location>
        <begin position="134"/>
        <end position="156"/>
    </location>
</feature>